<dbReference type="PROSITE" id="PS51257">
    <property type="entry name" value="PROKAR_LIPOPROTEIN"/>
    <property type="match status" value="1"/>
</dbReference>
<dbReference type="HOGENOM" id="CLU_188528_0_0_5"/>
<feature type="compositionally biased region" description="Basic and acidic residues" evidence="1">
    <location>
        <begin position="61"/>
        <end position="81"/>
    </location>
</feature>
<dbReference type="RefSeq" id="WP_008070119.1">
    <property type="nucleotide sequence ID" value="NZ_AQWK01000003.1"/>
</dbReference>
<evidence type="ECO:0000313" key="3">
    <source>
        <dbReference type="Proteomes" id="UP000004728"/>
    </source>
</evidence>
<protein>
    <submittedName>
        <fullName evidence="2">Uncharacterized protein</fullName>
    </submittedName>
</protein>
<evidence type="ECO:0000256" key="1">
    <source>
        <dbReference type="SAM" id="MobiDB-lite"/>
    </source>
</evidence>
<dbReference type="AlphaFoldDB" id="F1Z6T5"/>
<accession>F1Z6T5</accession>
<dbReference type="eggNOG" id="ENOG502ZR29">
    <property type="taxonomic scope" value="Bacteria"/>
</dbReference>
<evidence type="ECO:0000313" key="2">
    <source>
        <dbReference type="EMBL" id="EGD59745.1"/>
    </source>
</evidence>
<comment type="caution">
    <text evidence="2">The sequence shown here is derived from an EMBL/GenBank/DDBJ whole genome shotgun (WGS) entry which is preliminary data.</text>
</comment>
<dbReference type="EMBL" id="AEWJ01000025">
    <property type="protein sequence ID" value="EGD59745.1"/>
    <property type="molecule type" value="Genomic_DNA"/>
</dbReference>
<proteinExistence type="predicted"/>
<dbReference type="Proteomes" id="UP000004728">
    <property type="component" value="Unassembled WGS sequence"/>
</dbReference>
<dbReference type="STRING" id="983920.Y88_2529"/>
<keyword evidence="3" id="KW-1185">Reference proteome</keyword>
<gene>
    <name evidence="2" type="ORF">Y88_2529</name>
</gene>
<organism evidence="2 3">
    <name type="scientific">Novosphingobium nitrogenifigens DSM 19370</name>
    <dbReference type="NCBI Taxonomy" id="983920"/>
    <lineage>
        <taxon>Bacteria</taxon>
        <taxon>Pseudomonadati</taxon>
        <taxon>Pseudomonadota</taxon>
        <taxon>Alphaproteobacteria</taxon>
        <taxon>Sphingomonadales</taxon>
        <taxon>Sphingomonadaceae</taxon>
        <taxon>Novosphingobium</taxon>
    </lineage>
</organism>
<sequence length="89" mass="9662">MSHLTTRPALRAVALVLLGSLVLAGCGNRRSLKPEPGKDLPIAPYGRGDRPSADNLLHAPVEAKPERSIDVRTRSEERADDPFDLPPEN</sequence>
<feature type="region of interest" description="Disordered" evidence="1">
    <location>
        <begin position="27"/>
        <end position="89"/>
    </location>
</feature>
<dbReference type="InParanoid" id="F1Z6T5"/>
<name>F1Z6T5_9SPHN</name>
<reference evidence="2 3" key="1">
    <citation type="journal article" date="2012" name="J. Bacteriol.">
        <title>Draft Genome Sequence of Novosphingobium nitrogenifigens Y88T.</title>
        <authorList>
            <person name="Strabala T.J."/>
            <person name="Macdonald L."/>
            <person name="Liu V."/>
            <person name="Smit A.M."/>
        </authorList>
    </citation>
    <scope>NUCLEOTIDE SEQUENCE [LARGE SCALE GENOMIC DNA]</scope>
    <source>
        <strain evidence="2 3">DSM 19370</strain>
    </source>
</reference>
<dbReference type="OrthoDB" id="7596860at2"/>